<name>A0A543L8C8_9BURK</name>
<evidence type="ECO:0000256" key="7">
    <source>
        <dbReference type="PROSITE-ProRule" id="PRU00433"/>
    </source>
</evidence>
<feature type="domain" description="Cytochrome c" evidence="9">
    <location>
        <begin position="438"/>
        <end position="517"/>
    </location>
</feature>
<dbReference type="InterPro" id="IPR009056">
    <property type="entry name" value="Cyt_c-like_dom"/>
</dbReference>
<dbReference type="InterPro" id="IPR036909">
    <property type="entry name" value="Cyt_c-like_dom_sf"/>
</dbReference>
<accession>A0A543L8C8</accession>
<evidence type="ECO:0000256" key="6">
    <source>
        <dbReference type="ARBA" id="ARBA00023004"/>
    </source>
</evidence>
<keyword evidence="8" id="KW-0732">Signal</keyword>
<dbReference type="EMBL" id="VFPV01000002">
    <property type="protein sequence ID" value="TQN03555.1"/>
    <property type="molecule type" value="Genomic_DNA"/>
</dbReference>
<dbReference type="PRINTS" id="PR00407">
    <property type="entry name" value="EUMOPTERIN"/>
</dbReference>
<evidence type="ECO:0000313" key="11">
    <source>
        <dbReference type="Proteomes" id="UP000316993"/>
    </source>
</evidence>
<keyword evidence="3 7" id="KW-0349">Heme</keyword>
<reference evidence="10 11" key="1">
    <citation type="submission" date="2019-06" db="EMBL/GenBank/DDBJ databases">
        <title>Genomic Encyclopedia of Archaeal and Bacterial Type Strains, Phase II (KMG-II): from individual species to whole genera.</title>
        <authorList>
            <person name="Goeker M."/>
        </authorList>
    </citation>
    <scope>NUCLEOTIDE SEQUENCE [LARGE SCALE GENOMIC DNA]</scope>
    <source>
        <strain evidence="10 11">DSM 7270</strain>
    </source>
</reference>
<proteinExistence type="predicted"/>
<dbReference type="InterPro" id="IPR005066">
    <property type="entry name" value="MoCF_OxRdtse_dimer"/>
</dbReference>
<evidence type="ECO:0000256" key="4">
    <source>
        <dbReference type="ARBA" id="ARBA00022723"/>
    </source>
</evidence>
<dbReference type="InterPro" id="IPR006311">
    <property type="entry name" value="TAT_signal"/>
</dbReference>
<dbReference type="GO" id="GO:0043546">
    <property type="term" value="F:molybdopterin cofactor binding"/>
    <property type="evidence" value="ECO:0007669"/>
    <property type="project" value="TreeGrafter"/>
</dbReference>
<evidence type="ECO:0000256" key="5">
    <source>
        <dbReference type="ARBA" id="ARBA00023002"/>
    </source>
</evidence>
<dbReference type="Gene3D" id="2.60.40.650">
    <property type="match status" value="1"/>
</dbReference>
<protein>
    <submittedName>
        <fullName evidence="10">Sulfite dehydrogenase (Cytochrome) subunit SorA apoprotein</fullName>
    </submittedName>
</protein>
<organism evidence="10 11">
    <name type="scientific">Acidovorax temperans</name>
    <dbReference type="NCBI Taxonomy" id="80878"/>
    <lineage>
        <taxon>Bacteria</taxon>
        <taxon>Pseudomonadati</taxon>
        <taxon>Pseudomonadota</taxon>
        <taxon>Betaproteobacteria</taxon>
        <taxon>Burkholderiales</taxon>
        <taxon>Comamonadaceae</taxon>
        <taxon>Acidovorax</taxon>
    </lineage>
</organism>
<evidence type="ECO:0000256" key="3">
    <source>
        <dbReference type="ARBA" id="ARBA00022617"/>
    </source>
</evidence>
<dbReference type="InterPro" id="IPR036374">
    <property type="entry name" value="OxRdtase_Mopterin-bd_sf"/>
</dbReference>
<keyword evidence="5" id="KW-0560">Oxidoreductase</keyword>
<dbReference type="GO" id="GO:0009055">
    <property type="term" value="F:electron transfer activity"/>
    <property type="evidence" value="ECO:0007669"/>
    <property type="project" value="InterPro"/>
</dbReference>
<comment type="caution">
    <text evidence="10">The sequence shown here is derived from an EMBL/GenBank/DDBJ whole genome shotgun (WGS) entry which is preliminary data.</text>
</comment>
<keyword evidence="4 7" id="KW-0479">Metal-binding</keyword>
<dbReference type="Pfam" id="PF13442">
    <property type="entry name" value="Cytochrome_CBB3"/>
    <property type="match status" value="1"/>
</dbReference>
<dbReference type="Pfam" id="PF00174">
    <property type="entry name" value="Oxidored_molyb"/>
    <property type="match status" value="1"/>
</dbReference>
<dbReference type="SUPFAM" id="SSF81296">
    <property type="entry name" value="E set domains"/>
    <property type="match status" value="1"/>
</dbReference>
<dbReference type="GO" id="GO:0008482">
    <property type="term" value="F:sulfite oxidase activity"/>
    <property type="evidence" value="ECO:0007669"/>
    <property type="project" value="TreeGrafter"/>
</dbReference>
<dbReference type="Gene3D" id="3.90.420.10">
    <property type="entry name" value="Oxidoreductase, molybdopterin-binding domain"/>
    <property type="match status" value="1"/>
</dbReference>
<dbReference type="SUPFAM" id="SSF56524">
    <property type="entry name" value="Oxidoreductase molybdopterin-binding domain"/>
    <property type="match status" value="1"/>
</dbReference>
<keyword evidence="2" id="KW-0500">Molybdenum</keyword>
<dbReference type="Gene3D" id="1.10.760.10">
    <property type="entry name" value="Cytochrome c-like domain"/>
    <property type="match status" value="1"/>
</dbReference>
<feature type="chain" id="PRO_5022127311" evidence="8">
    <location>
        <begin position="35"/>
        <end position="521"/>
    </location>
</feature>
<evidence type="ECO:0000256" key="8">
    <source>
        <dbReference type="SAM" id="SignalP"/>
    </source>
</evidence>
<dbReference type="GO" id="GO:0030151">
    <property type="term" value="F:molybdenum ion binding"/>
    <property type="evidence" value="ECO:0007669"/>
    <property type="project" value="InterPro"/>
</dbReference>
<dbReference type="PANTHER" id="PTHR19372">
    <property type="entry name" value="SULFITE REDUCTASE"/>
    <property type="match status" value="1"/>
</dbReference>
<comment type="cofactor">
    <cofactor evidence="1">
        <name>Mo-molybdopterin</name>
        <dbReference type="ChEBI" id="CHEBI:71302"/>
    </cofactor>
</comment>
<evidence type="ECO:0000259" key="9">
    <source>
        <dbReference type="PROSITE" id="PS51007"/>
    </source>
</evidence>
<dbReference type="SUPFAM" id="SSF46626">
    <property type="entry name" value="Cytochrome c"/>
    <property type="match status" value="1"/>
</dbReference>
<dbReference type="AlphaFoldDB" id="A0A543L8C8"/>
<sequence length="521" mass="54456">MTPSTTLPRRHLLAVSAAALSAAGLASWTGAAQAQATAAAAPKPLPGYAGWKAGNALIVHSSSTLETRRGAFGTSVVTPSSQLYVRNNLPAPDAAILDDRNAWVVRVEGVKNPREITLAELKTLGLETVATVLQCSGNGRGFFPTKPSGTPWTVGAAGCVVWSGVPVRNVVAALGGVASGMAYVTGTGGEKLPEGVDPLTVLVERSVPLKAMEDAILAWEMNGEPLSLAHGGPLRLIVPGYQGVNNIKYIKRLAFTEAQSQARIMQHGYRMTPPGAKASPDQPSVWEMTVKSWINGPLPEQGPLKPGMVQVHGVAFGGTRGIKGVEVSVDGGKTWQAAQLIGPDLGRFAWRQFVLPVRLGAGTHVLASRATDTAGNVQPEQREENVGGYNNASWADHASRCRWPELVAQPTPLRRLAPLACTLALAGLATASLAADPAELARGKQLFLTLQPACAVCHTLQAAGAQGQVGPVLDEIKPDANRVLSALRNGIGAMPSFAEKMTEKDMQAVARFVAHSTGAAP</sequence>
<keyword evidence="6 7" id="KW-0408">Iron</keyword>
<dbReference type="InterPro" id="IPR014756">
    <property type="entry name" value="Ig_E-set"/>
</dbReference>
<feature type="signal peptide" evidence="8">
    <location>
        <begin position="1"/>
        <end position="34"/>
    </location>
</feature>
<evidence type="ECO:0000313" key="10">
    <source>
        <dbReference type="EMBL" id="TQN03555.1"/>
    </source>
</evidence>
<gene>
    <name evidence="10" type="ORF">BDD18_2245</name>
</gene>
<evidence type="ECO:0000256" key="1">
    <source>
        <dbReference type="ARBA" id="ARBA00001924"/>
    </source>
</evidence>
<dbReference type="InterPro" id="IPR008335">
    <property type="entry name" value="Mopterin_OxRdtase_euk"/>
</dbReference>
<dbReference type="PANTHER" id="PTHR19372:SF7">
    <property type="entry name" value="SULFITE OXIDASE, MITOCHONDRIAL"/>
    <property type="match status" value="1"/>
</dbReference>
<dbReference type="Pfam" id="PF03404">
    <property type="entry name" value="Mo-co_dimer"/>
    <property type="match status" value="1"/>
</dbReference>
<dbReference type="GO" id="GO:0006790">
    <property type="term" value="P:sulfur compound metabolic process"/>
    <property type="evidence" value="ECO:0007669"/>
    <property type="project" value="TreeGrafter"/>
</dbReference>
<dbReference type="PROSITE" id="PS51318">
    <property type="entry name" value="TAT"/>
    <property type="match status" value="1"/>
</dbReference>
<dbReference type="PROSITE" id="PS51007">
    <property type="entry name" value="CYTC"/>
    <property type="match status" value="1"/>
</dbReference>
<dbReference type="Proteomes" id="UP000316993">
    <property type="component" value="Unassembled WGS sequence"/>
</dbReference>
<dbReference type="InterPro" id="IPR000572">
    <property type="entry name" value="OxRdtase_Mopterin-bd_dom"/>
</dbReference>
<dbReference type="GO" id="GO:0020037">
    <property type="term" value="F:heme binding"/>
    <property type="evidence" value="ECO:0007669"/>
    <property type="project" value="InterPro"/>
</dbReference>
<evidence type="ECO:0000256" key="2">
    <source>
        <dbReference type="ARBA" id="ARBA00022505"/>
    </source>
</evidence>
<dbReference type="CDD" id="cd02110">
    <property type="entry name" value="SO_family_Moco_dimer"/>
    <property type="match status" value="1"/>
</dbReference>